<comment type="catalytic activity">
    <reaction evidence="13 15">
        <text>riboflavin + ATP = FMN + ADP + H(+)</text>
        <dbReference type="Rhea" id="RHEA:14357"/>
        <dbReference type="ChEBI" id="CHEBI:15378"/>
        <dbReference type="ChEBI" id="CHEBI:30616"/>
        <dbReference type="ChEBI" id="CHEBI:57986"/>
        <dbReference type="ChEBI" id="CHEBI:58210"/>
        <dbReference type="ChEBI" id="CHEBI:456216"/>
        <dbReference type="EC" id="2.7.1.26"/>
    </reaction>
</comment>
<evidence type="ECO:0000256" key="12">
    <source>
        <dbReference type="ARBA" id="ARBA00023268"/>
    </source>
</evidence>
<dbReference type="InterPro" id="IPR023465">
    <property type="entry name" value="Riboflavin_kinase_dom_sf"/>
</dbReference>
<dbReference type="SUPFAM" id="SSF82114">
    <property type="entry name" value="Riboflavin kinase-like"/>
    <property type="match status" value="1"/>
</dbReference>
<dbReference type="CDD" id="cd02064">
    <property type="entry name" value="FAD_synthetase_N"/>
    <property type="match status" value="1"/>
</dbReference>
<comment type="catalytic activity">
    <reaction evidence="14 15">
        <text>FMN + ATP + H(+) = FAD + diphosphate</text>
        <dbReference type="Rhea" id="RHEA:17237"/>
        <dbReference type="ChEBI" id="CHEBI:15378"/>
        <dbReference type="ChEBI" id="CHEBI:30616"/>
        <dbReference type="ChEBI" id="CHEBI:33019"/>
        <dbReference type="ChEBI" id="CHEBI:57692"/>
        <dbReference type="ChEBI" id="CHEBI:58210"/>
        <dbReference type="EC" id="2.7.7.2"/>
    </reaction>
</comment>
<proteinExistence type="inferred from homology"/>
<evidence type="ECO:0000256" key="6">
    <source>
        <dbReference type="ARBA" id="ARBA00022679"/>
    </source>
</evidence>
<keyword evidence="4 15" id="KW-0285">Flavoprotein</keyword>
<dbReference type="Gene3D" id="2.40.30.30">
    <property type="entry name" value="Riboflavin kinase-like"/>
    <property type="match status" value="1"/>
</dbReference>
<dbReference type="InterPro" id="IPR015865">
    <property type="entry name" value="Riboflavin_kinase_bac/euk"/>
</dbReference>
<evidence type="ECO:0000313" key="18">
    <source>
        <dbReference type="Proteomes" id="UP000223606"/>
    </source>
</evidence>
<dbReference type="PANTHER" id="PTHR22749:SF6">
    <property type="entry name" value="RIBOFLAVIN KINASE"/>
    <property type="match status" value="1"/>
</dbReference>
<keyword evidence="10 15" id="KW-0274">FAD</keyword>
<dbReference type="GO" id="GO:0009398">
    <property type="term" value="P:FMN biosynthetic process"/>
    <property type="evidence" value="ECO:0007669"/>
    <property type="project" value="UniProtKB-UniRule"/>
</dbReference>
<dbReference type="PANTHER" id="PTHR22749">
    <property type="entry name" value="RIBOFLAVIN KINASE/FMN ADENYLYLTRANSFERASE"/>
    <property type="match status" value="1"/>
</dbReference>
<dbReference type="KEGG" id="hdi:HDIA_1082"/>
<evidence type="ECO:0000256" key="14">
    <source>
        <dbReference type="ARBA" id="ARBA00049494"/>
    </source>
</evidence>
<dbReference type="RefSeq" id="WP_099555093.1">
    <property type="nucleotide sequence ID" value="NZ_LT960614.1"/>
</dbReference>
<dbReference type="GO" id="GO:0006747">
    <property type="term" value="P:FAD biosynthetic process"/>
    <property type="evidence" value="ECO:0007669"/>
    <property type="project" value="UniProtKB-UniRule"/>
</dbReference>
<dbReference type="FunFam" id="3.40.50.620:FF:000021">
    <property type="entry name" value="Riboflavin biosynthesis protein"/>
    <property type="match status" value="1"/>
</dbReference>
<keyword evidence="7 15" id="KW-0548">Nucleotidyltransferase</keyword>
<evidence type="ECO:0000256" key="2">
    <source>
        <dbReference type="ARBA" id="ARBA00004726"/>
    </source>
</evidence>
<accession>A0A2C9D319</accession>
<sequence length="330" mass="35592">MPTSDARPAAFPCDLAALPASLRGGVVAIGNFDGMHRGHQAVLADTRQAADAIGAPALALTFEPHPRSFFRPDQPVFRLTPLHAKALIAEALELDGLVFTPFDADFAASPPERFVDEVIVGRLGARQVVVGWDFHFGAKRAGNAEYLVEAGKRHGFDVTIVGPFDDEGGETISSSRIRMALARGDLALASGLLGYRWFFEGVVKDGDKRGRTIGYPTANIALAPECELRQGIYAVMAEVDGERHSGVASYGRRPTFDNGAPVFETFIFDFTGDLYGKTLRVTPVSYLRGEEKFDSVEALIAQMDKDSEEARAVLAGITPVSGLDTRLMFG</sequence>
<keyword evidence="6 15" id="KW-0808">Transferase</keyword>
<evidence type="ECO:0000256" key="5">
    <source>
        <dbReference type="ARBA" id="ARBA00022643"/>
    </source>
</evidence>
<dbReference type="GO" id="GO:0005524">
    <property type="term" value="F:ATP binding"/>
    <property type="evidence" value="ECO:0007669"/>
    <property type="project" value="UniProtKB-UniRule"/>
</dbReference>
<keyword evidence="9 15" id="KW-0418">Kinase</keyword>
<dbReference type="Pfam" id="PF01687">
    <property type="entry name" value="Flavokinase"/>
    <property type="match status" value="1"/>
</dbReference>
<evidence type="ECO:0000259" key="16">
    <source>
        <dbReference type="SMART" id="SM00904"/>
    </source>
</evidence>
<dbReference type="GO" id="GO:0003919">
    <property type="term" value="F:FMN adenylyltransferase activity"/>
    <property type="evidence" value="ECO:0007669"/>
    <property type="project" value="UniProtKB-UniRule"/>
</dbReference>
<comment type="similarity">
    <text evidence="15">Belongs to the ribF family.</text>
</comment>
<dbReference type="UniPathway" id="UPA00277">
    <property type="reaction ID" value="UER00407"/>
</dbReference>
<dbReference type="AlphaFoldDB" id="A0A2C9D319"/>
<dbReference type="InterPro" id="IPR015864">
    <property type="entry name" value="FAD_synthase"/>
</dbReference>
<comment type="pathway">
    <text evidence="3 15">Cofactor biosynthesis; FMN biosynthesis; FMN from riboflavin (ATP route): step 1/1.</text>
</comment>
<evidence type="ECO:0000256" key="9">
    <source>
        <dbReference type="ARBA" id="ARBA00022777"/>
    </source>
</evidence>
<evidence type="ECO:0000256" key="7">
    <source>
        <dbReference type="ARBA" id="ARBA00022695"/>
    </source>
</evidence>
<dbReference type="FunFam" id="2.40.30.30:FF:000003">
    <property type="entry name" value="Riboflavin biosynthesis protein"/>
    <property type="match status" value="1"/>
</dbReference>
<dbReference type="Pfam" id="PF06574">
    <property type="entry name" value="FAD_syn"/>
    <property type="match status" value="1"/>
</dbReference>
<dbReference type="Gene3D" id="3.40.50.620">
    <property type="entry name" value="HUPs"/>
    <property type="match status" value="1"/>
</dbReference>
<dbReference type="InterPro" id="IPR023468">
    <property type="entry name" value="Riboflavin_kinase"/>
</dbReference>
<keyword evidence="12" id="KW-0511">Multifunctional enzyme</keyword>
<keyword evidence="8 15" id="KW-0547">Nucleotide-binding</keyword>
<evidence type="ECO:0000256" key="4">
    <source>
        <dbReference type="ARBA" id="ARBA00022630"/>
    </source>
</evidence>
<name>A0A2C9D319_9HYPH</name>
<evidence type="ECO:0000256" key="1">
    <source>
        <dbReference type="ARBA" id="ARBA00002121"/>
    </source>
</evidence>
<dbReference type="GO" id="GO:0008531">
    <property type="term" value="F:riboflavin kinase activity"/>
    <property type="evidence" value="ECO:0007669"/>
    <property type="project" value="UniProtKB-UniRule"/>
</dbReference>
<dbReference type="EC" id="2.7.7.2" evidence="15"/>
<evidence type="ECO:0000256" key="15">
    <source>
        <dbReference type="PIRNR" id="PIRNR004491"/>
    </source>
</evidence>
<keyword evidence="11 15" id="KW-0067">ATP-binding</keyword>
<evidence type="ECO:0000313" key="17">
    <source>
        <dbReference type="EMBL" id="SON54623.1"/>
    </source>
</evidence>
<dbReference type="Proteomes" id="UP000223606">
    <property type="component" value="Chromosome 1"/>
</dbReference>
<dbReference type="SMART" id="SM00904">
    <property type="entry name" value="Flavokinase"/>
    <property type="match status" value="1"/>
</dbReference>
<dbReference type="SUPFAM" id="SSF52374">
    <property type="entry name" value="Nucleotidylyl transferase"/>
    <property type="match status" value="1"/>
</dbReference>
<dbReference type="InterPro" id="IPR002606">
    <property type="entry name" value="Riboflavin_kinase_bac"/>
</dbReference>
<comment type="pathway">
    <text evidence="2 15">Cofactor biosynthesis; FAD biosynthesis; FAD from FMN: step 1/1.</text>
</comment>
<feature type="domain" description="Riboflavin kinase" evidence="16">
    <location>
        <begin position="192"/>
        <end position="315"/>
    </location>
</feature>
<dbReference type="EC" id="2.7.1.26" evidence="15"/>
<dbReference type="PIRSF" id="PIRSF004491">
    <property type="entry name" value="FAD_Synth"/>
    <property type="match status" value="1"/>
</dbReference>
<evidence type="ECO:0000256" key="3">
    <source>
        <dbReference type="ARBA" id="ARBA00005201"/>
    </source>
</evidence>
<comment type="function">
    <text evidence="1">Catalyzes the phosphorylation of riboflavin to FMN followed by the adenylation of FMN to FAD.</text>
</comment>
<keyword evidence="5 15" id="KW-0288">FMN</keyword>
<evidence type="ECO:0000256" key="11">
    <source>
        <dbReference type="ARBA" id="ARBA00022840"/>
    </source>
</evidence>
<dbReference type="UniPathway" id="UPA00276">
    <property type="reaction ID" value="UER00406"/>
</dbReference>
<dbReference type="EMBL" id="LT960614">
    <property type="protein sequence ID" value="SON54623.1"/>
    <property type="molecule type" value="Genomic_DNA"/>
</dbReference>
<organism evidence="17 18">
    <name type="scientific">Hartmannibacter diazotrophicus</name>
    <dbReference type="NCBI Taxonomy" id="1482074"/>
    <lineage>
        <taxon>Bacteria</taxon>
        <taxon>Pseudomonadati</taxon>
        <taxon>Pseudomonadota</taxon>
        <taxon>Alphaproteobacteria</taxon>
        <taxon>Hyphomicrobiales</taxon>
        <taxon>Pleomorphomonadaceae</taxon>
        <taxon>Hartmannibacter</taxon>
    </lineage>
</organism>
<reference evidence="18" key="1">
    <citation type="submission" date="2017-09" db="EMBL/GenBank/DDBJ databases">
        <title>Genome sequence of Nannocystis excedens DSM 71.</title>
        <authorList>
            <person name="Blom J."/>
        </authorList>
    </citation>
    <scope>NUCLEOTIDE SEQUENCE [LARGE SCALE GENOMIC DNA]</scope>
    <source>
        <strain evidence="18">type strain: E19</strain>
    </source>
</reference>
<keyword evidence="18" id="KW-1185">Reference proteome</keyword>
<evidence type="ECO:0000256" key="13">
    <source>
        <dbReference type="ARBA" id="ARBA00047880"/>
    </source>
</evidence>
<evidence type="ECO:0000256" key="10">
    <source>
        <dbReference type="ARBA" id="ARBA00022827"/>
    </source>
</evidence>
<evidence type="ECO:0000256" key="8">
    <source>
        <dbReference type="ARBA" id="ARBA00022741"/>
    </source>
</evidence>
<dbReference type="NCBIfam" id="TIGR00083">
    <property type="entry name" value="ribF"/>
    <property type="match status" value="1"/>
</dbReference>
<dbReference type="GO" id="GO:0009231">
    <property type="term" value="P:riboflavin biosynthetic process"/>
    <property type="evidence" value="ECO:0007669"/>
    <property type="project" value="InterPro"/>
</dbReference>
<protein>
    <recommendedName>
        <fullName evidence="15">Riboflavin biosynthesis protein</fullName>
    </recommendedName>
    <domain>
        <recommendedName>
            <fullName evidence="15">Riboflavin kinase</fullName>
            <ecNumber evidence="15">2.7.1.26</ecNumber>
        </recommendedName>
        <alternativeName>
            <fullName evidence="15">Flavokinase</fullName>
        </alternativeName>
    </domain>
    <domain>
        <recommendedName>
            <fullName evidence="15">FMN adenylyltransferase</fullName>
            <ecNumber evidence="15">2.7.7.2</ecNumber>
        </recommendedName>
        <alternativeName>
            <fullName evidence="15">FAD pyrophosphorylase</fullName>
        </alternativeName>
        <alternativeName>
            <fullName evidence="15">FAD synthase</fullName>
        </alternativeName>
    </domain>
</protein>
<dbReference type="InterPro" id="IPR014729">
    <property type="entry name" value="Rossmann-like_a/b/a_fold"/>
</dbReference>
<dbReference type="NCBIfam" id="NF004160">
    <property type="entry name" value="PRK05627.1-3"/>
    <property type="match status" value="1"/>
</dbReference>
<dbReference type="OrthoDB" id="9803667at2"/>
<gene>
    <name evidence="17" type="primary">ribF</name>
    <name evidence="17" type="ORF">HDIA_1082</name>
</gene>
<dbReference type="NCBIfam" id="NF004159">
    <property type="entry name" value="PRK05627.1-2"/>
    <property type="match status" value="1"/>
</dbReference>